<dbReference type="GeneID" id="39582541"/>
<gene>
    <name evidence="2" type="ORF">SODALDRAFT_358075</name>
</gene>
<feature type="region of interest" description="Disordered" evidence="1">
    <location>
        <begin position="98"/>
        <end position="118"/>
    </location>
</feature>
<dbReference type="AlphaFoldDB" id="A0A3N2PZ90"/>
<organism evidence="2 3">
    <name type="scientific">Sodiomyces alkalinus (strain CBS 110278 / VKM F-3762 / F11)</name>
    <name type="common">Alkaliphilic filamentous fungus</name>
    <dbReference type="NCBI Taxonomy" id="1314773"/>
    <lineage>
        <taxon>Eukaryota</taxon>
        <taxon>Fungi</taxon>
        <taxon>Dikarya</taxon>
        <taxon>Ascomycota</taxon>
        <taxon>Pezizomycotina</taxon>
        <taxon>Sordariomycetes</taxon>
        <taxon>Hypocreomycetidae</taxon>
        <taxon>Glomerellales</taxon>
        <taxon>Plectosphaerellaceae</taxon>
        <taxon>Sodiomyces</taxon>
    </lineage>
</organism>
<dbReference type="Proteomes" id="UP000272025">
    <property type="component" value="Unassembled WGS sequence"/>
</dbReference>
<evidence type="ECO:0000313" key="3">
    <source>
        <dbReference type="Proteomes" id="UP000272025"/>
    </source>
</evidence>
<accession>A0A3N2PZ90</accession>
<evidence type="ECO:0000256" key="1">
    <source>
        <dbReference type="SAM" id="MobiDB-lite"/>
    </source>
</evidence>
<sequence length="118" mass="13060">MGRPINLWSGKEASVVCFVEEGFGTPKIHEVDALVPEVLDNDAGKCMHCTLPQPTTHCGEEAEGPSVDWRPVAQFPVPVPVPVPIPYPTSLVGTTTFPTQYKEQKTRALQKEEKNERF</sequence>
<dbReference type="EMBL" id="ML119053">
    <property type="protein sequence ID" value="ROT39665.1"/>
    <property type="molecule type" value="Genomic_DNA"/>
</dbReference>
<protein>
    <submittedName>
        <fullName evidence="2">Uncharacterized protein</fullName>
    </submittedName>
</protein>
<keyword evidence="3" id="KW-1185">Reference proteome</keyword>
<evidence type="ECO:0000313" key="2">
    <source>
        <dbReference type="EMBL" id="ROT39665.1"/>
    </source>
</evidence>
<dbReference type="RefSeq" id="XP_028467471.1">
    <property type="nucleotide sequence ID" value="XM_028614063.1"/>
</dbReference>
<proteinExistence type="predicted"/>
<reference evidence="2 3" key="1">
    <citation type="journal article" date="2018" name="Mol. Ecol.">
        <title>The obligate alkalophilic soda-lake fungus Sodiomyces alkalinus has shifted to a protein diet.</title>
        <authorList>
            <person name="Grum-Grzhimaylo A.A."/>
            <person name="Falkoski D.L."/>
            <person name="van den Heuvel J."/>
            <person name="Valero-Jimenez C.A."/>
            <person name="Min B."/>
            <person name="Choi I.G."/>
            <person name="Lipzen A."/>
            <person name="Daum C.G."/>
            <person name="Aanen D.K."/>
            <person name="Tsang A."/>
            <person name="Henrissat B."/>
            <person name="Bilanenko E.N."/>
            <person name="de Vries R.P."/>
            <person name="van Kan J.A.L."/>
            <person name="Grigoriev I.V."/>
            <person name="Debets A.J.M."/>
        </authorList>
    </citation>
    <scope>NUCLEOTIDE SEQUENCE [LARGE SCALE GENOMIC DNA]</scope>
    <source>
        <strain evidence="2 3">F11</strain>
    </source>
</reference>
<name>A0A3N2PZ90_SODAK</name>
<feature type="compositionally biased region" description="Basic and acidic residues" evidence="1">
    <location>
        <begin position="102"/>
        <end position="118"/>
    </location>
</feature>